<dbReference type="AlphaFoldDB" id="A0A1V8T8K8"/>
<organism evidence="2 3">
    <name type="scientific">Cryoendolithus antarcticus</name>
    <dbReference type="NCBI Taxonomy" id="1507870"/>
    <lineage>
        <taxon>Eukaryota</taxon>
        <taxon>Fungi</taxon>
        <taxon>Dikarya</taxon>
        <taxon>Ascomycota</taxon>
        <taxon>Pezizomycotina</taxon>
        <taxon>Dothideomycetes</taxon>
        <taxon>Dothideomycetidae</taxon>
        <taxon>Cladosporiales</taxon>
        <taxon>Cladosporiaceae</taxon>
        <taxon>Cryoendolithus</taxon>
    </lineage>
</organism>
<comment type="caution">
    <text evidence="2">The sequence shown here is derived from an EMBL/GenBank/DDBJ whole genome shotgun (WGS) entry which is preliminary data.</text>
</comment>
<accession>A0A1V8T8K8</accession>
<dbReference type="Proteomes" id="UP000192596">
    <property type="component" value="Unassembled WGS sequence"/>
</dbReference>
<proteinExistence type="predicted"/>
<keyword evidence="3" id="KW-1185">Reference proteome</keyword>
<sequence>MAAALPKSSLLTLAAEEHTSLEDHSSLKDDSTLEHDRALVPRNSSKPAEEPPTGTEWLEHPGADDPAVQHPKYKKPWARYPGIDTQCFVDIDDDINGGNKCAAVDGNFLVSAVFEFCTQIHGKLFSLSELHTSYSMIYDYWPSSQSKTGERGSVLLQVGFTRDIKSPKNYTMDYTFCVQNGFLPIVNYCDNKGFNNKRSGISIYNNENHGNDYLFWLIEPNPIVPSPYNEFRKGCNNRDHYWLPDQRNTAYLPIFRDPCRDRWNENYSPREWTWQQRAPFDRAPWDCVGRTDGSNDDTWKHVNIDRGSWPECDGNITFPEHVLLDNYMDGNGWTADLGKGGAGWVCNGRKGVSDTGKTMTCWL</sequence>
<protein>
    <submittedName>
        <fullName evidence="2">Uncharacterized protein</fullName>
    </submittedName>
</protein>
<evidence type="ECO:0000313" key="3">
    <source>
        <dbReference type="Proteomes" id="UP000192596"/>
    </source>
</evidence>
<name>A0A1V8T8K8_9PEZI</name>
<evidence type="ECO:0000256" key="1">
    <source>
        <dbReference type="SAM" id="MobiDB-lite"/>
    </source>
</evidence>
<dbReference type="InParanoid" id="A0A1V8T8K8"/>
<reference evidence="3" key="1">
    <citation type="submission" date="2017-03" db="EMBL/GenBank/DDBJ databases">
        <title>Genomes of endolithic fungi from Antarctica.</title>
        <authorList>
            <person name="Coleine C."/>
            <person name="Masonjones S."/>
            <person name="Stajich J.E."/>
        </authorList>
    </citation>
    <scope>NUCLEOTIDE SEQUENCE [LARGE SCALE GENOMIC DNA]</scope>
    <source>
        <strain evidence="3">CCFEE 5527</strain>
    </source>
</reference>
<feature type="compositionally biased region" description="Basic and acidic residues" evidence="1">
    <location>
        <begin position="16"/>
        <end position="39"/>
    </location>
</feature>
<dbReference type="EMBL" id="NAJO01000014">
    <property type="protein sequence ID" value="OQO07568.1"/>
    <property type="molecule type" value="Genomic_DNA"/>
</dbReference>
<feature type="region of interest" description="Disordered" evidence="1">
    <location>
        <begin position="16"/>
        <end position="54"/>
    </location>
</feature>
<evidence type="ECO:0000313" key="2">
    <source>
        <dbReference type="EMBL" id="OQO07568.1"/>
    </source>
</evidence>
<gene>
    <name evidence="2" type="ORF">B0A48_07265</name>
</gene>